<dbReference type="Proteomes" id="UP000641386">
    <property type="component" value="Unassembled WGS sequence"/>
</dbReference>
<keyword evidence="2" id="KW-1185">Reference proteome</keyword>
<dbReference type="EMBL" id="BNBC01000001">
    <property type="protein sequence ID" value="GHE54375.1"/>
    <property type="molecule type" value="Genomic_DNA"/>
</dbReference>
<protein>
    <submittedName>
        <fullName evidence="1">Uncharacterized protein</fullName>
    </submittedName>
</protein>
<evidence type="ECO:0000313" key="1">
    <source>
        <dbReference type="EMBL" id="GHE54375.1"/>
    </source>
</evidence>
<reference evidence="1" key="1">
    <citation type="journal article" date="2014" name="Int. J. Syst. Evol. Microbiol.">
        <title>Complete genome sequence of Corynebacterium casei LMG S-19264T (=DSM 44701T), isolated from a smear-ripened cheese.</title>
        <authorList>
            <consortium name="US DOE Joint Genome Institute (JGI-PGF)"/>
            <person name="Walter F."/>
            <person name="Albersmeier A."/>
            <person name="Kalinowski J."/>
            <person name="Ruckert C."/>
        </authorList>
    </citation>
    <scope>NUCLEOTIDE SEQUENCE</scope>
    <source>
        <strain evidence="1">JCM 3302</strain>
    </source>
</reference>
<proteinExistence type="predicted"/>
<gene>
    <name evidence="1" type="ORF">GCM10014715_04200</name>
</gene>
<name>A0A918ZIB6_9ACTN</name>
<organism evidence="1 2">
    <name type="scientific">Streptomyces spiralis</name>
    <dbReference type="NCBI Taxonomy" id="66376"/>
    <lineage>
        <taxon>Bacteria</taxon>
        <taxon>Bacillati</taxon>
        <taxon>Actinomycetota</taxon>
        <taxon>Actinomycetes</taxon>
        <taxon>Kitasatosporales</taxon>
        <taxon>Streptomycetaceae</taxon>
        <taxon>Streptomyces</taxon>
    </lineage>
</organism>
<sequence>MGAAVRLCSFVWPRAGAPTAAMGAAAARSTTVEAVVTNLVVNLLRRMQYLGD</sequence>
<comment type="caution">
    <text evidence="1">The sequence shown here is derived from an EMBL/GenBank/DDBJ whole genome shotgun (WGS) entry which is preliminary data.</text>
</comment>
<evidence type="ECO:0000313" key="2">
    <source>
        <dbReference type="Proteomes" id="UP000641386"/>
    </source>
</evidence>
<reference evidence="1" key="2">
    <citation type="submission" date="2020-09" db="EMBL/GenBank/DDBJ databases">
        <authorList>
            <person name="Sun Q."/>
            <person name="Ohkuma M."/>
        </authorList>
    </citation>
    <scope>NUCLEOTIDE SEQUENCE</scope>
    <source>
        <strain evidence="1">JCM 3302</strain>
    </source>
</reference>
<accession>A0A918ZIB6</accession>
<dbReference type="AlphaFoldDB" id="A0A918ZIB6"/>